<evidence type="ECO:0000313" key="2">
    <source>
        <dbReference type="Proteomes" id="UP000789901"/>
    </source>
</evidence>
<comment type="caution">
    <text evidence="1">The sequence shown here is derived from an EMBL/GenBank/DDBJ whole genome shotgun (WGS) entry which is preliminary data.</text>
</comment>
<keyword evidence="2" id="KW-1185">Reference proteome</keyword>
<reference evidence="1 2" key="1">
    <citation type="submission" date="2021-06" db="EMBL/GenBank/DDBJ databases">
        <authorList>
            <person name="Kallberg Y."/>
            <person name="Tangrot J."/>
            <person name="Rosling A."/>
        </authorList>
    </citation>
    <scope>NUCLEOTIDE SEQUENCE [LARGE SCALE GENOMIC DNA]</scope>
    <source>
        <strain evidence="1 2">120-4 pot B 10/14</strain>
    </source>
</reference>
<accession>A0ABN7V718</accession>
<evidence type="ECO:0000313" key="1">
    <source>
        <dbReference type="EMBL" id="CAG8737285.1"/>
    </source>
</evidence>
<dbReference type="Proteomes" id="UP000789901">
    <property type="component" value="Unassembled WGS sequence"/>
</dbReference>
<sequence length="162" mass="18810">MITTSFRIDNNGNIQLPFGRSVEYYLYSLPISQNIRYKVQSGCQRSCGGFGDCIKECNHYSDQYNFNNPFDMHKCSIRILTEVILSEIDTEFPNIIRETTVLSRINLNREAQDLAIKSHRADKHTTKEIKMKLLAPYNNALQNELEHLYNSQNSICNNVKLR</sequence>
<proteinExistence type="predicted"/>
<name>A0ABN7V718_GIGMA</name>
<dbReference type="EMBL" id="CAJVQB010010168">
    <property type="protein sequence ID" value="CAG8737285.1"/>
    <property type="molecule type" value="Genomic_DNA"/>
</dbReference>
<protein>
    <submittedName>
        <fullName evidence="1">21789_t:CDS:1</fullName>
    </submittedName>
</protein>
<gene>
    <name evidence="1" type="ORF">GMARGA_LOCUS15001</name>
</gene>
<organism evidence="1 2">
    <name type="scientific">Gigaspora margarita</name>
    <dbReference type="NCBI Taxonomy" id="4874"/>
    <lineage>
        <taxon>Eukaryota</taxon>
        <taxon>Fungi</taxon>
        <taxon>Fungi incertae sedis</taxon>
        <taxon>Mucoromycota</taxon>
        <taxon>Glomeromycotina</taxon>
        <taxon>Glomeromycetes</taxon>
        <taxon>Diversisporales</taxon>
        <taxon>Gigasporaceae</taxon>
        <taxon>Gigaspora</taxon>
    </lineage>
</organism>